<dbReference type="RefSeq" id="WP_073433625.1">
    <property type="nucleotide sequence ID" value="NZ_BJXU01000004.1"/>
</dbReference>
<protein>
    <submittedName>
        <fullName evidence="3">Uncharacterized protein</fullName>
    </submittedName>
</protein>
<feature type="transmembrane region" description="Helical" evidence="1">
    <location>
        <begin position="12"/>
        <end position="32"/>
    </location>
</feature>
<evidence type="ECO:0000313" key="3">
    <source>
        <dbReference type="EMBL" id="SHL49752.1"/>
    </source>
</evidence>
<sequence length="128" mass="13503">MSGTGISGRKVASPARLSLMVGLMVVLAFTLPRYSVAGHATRETLGWIVLAVLAIASVVQWWFLDGSGRSRFLRLLFTLFGCLVVGMLGMIAWKTVGGGVPLGFATLSQGATAGVLLHAIVLVFARKD</sequence>
<feature type="transmembrane region" description="Helical" evidence="1">
    <location>
        <begin position="102"/>
        <end position="125"/>
    </location>
</feature>
<keyword evidence="5" id="KW-1185">Reference proteome</keyword>
<evidence type="ECO:0000313" key="4">
    <source>
        <dbReference type="Proteomes" id="UP000184123"/>
    </source>
</evidence>
<evidence type="ECO:0000256" key="1">
    <source>
        <dbReference type="SAM" id="Phobius"/>
    </source>
</evidence>
<evidence type="ECO:0000313" key="5">
    <source>
        <dbReference type="Proteomes" id="UP000321726"/>
    </source>
</evidence>
<name>A0A1M7B454_9GAMM</name>
<dbReference type="OrthoDB" id="6182972at2"/>
<accession>A0A1M7B454</accession>
<proteinExistence type="predicted"/>
<reference evidence="2 5" key="2">
    <citation type="submission" date="2019-07" db="EMBL/GenBank/DDBJ databases">
        <title>Whole genome shotgun sequence of Halomonas cupida NBRC 102219.</title>
        <authorList>
            <person name="Hosoyama A."/>
            <person name="Uohara A."/>
            <person name="Ohji S."/>
            <person name="Ichikawa N."/>
        </authorList>
    </citation>
    <scope>NUCLEOTIDE SEQUENCE [LARGE SCALE GENOMIC DNA]</scope>
    <source>
        <strain evidence="2 5">NBRC 102219</strain>
    </source>
</reference>
<dbReference type="Proteomes" id="UP000184123">
    <property type="component" value="Unassembled WGS sequence"/>
</dbReference>
<keyword evidence="1" id="KW-1133">Transmembrane helix</keyword>
<dbReference type="STRING" id="44933.SAMN05660971_00754"/>
<evidence type="ECO:0000313" key="2">
    <source>
        <dbReference type="EMBL" id="GEN22148.1"/>
    </source>
</evidence>
<organism evidence="3 4">
    <name type="scientific">Halomonas cupida</name>
    <dbReference type="NCBI Taxonomy" id="44933"/>
    <lineage>
        <taxon>Bacteria</taxon>
        <taxon>Pseudomonadati</taxon>
        <taxon>Pseudomonadota</taxon>
        <taxon>Gammaproteobacteria</taxon>
        <taxon>Oceanospirillales</taxon>
        <taxon>Halomonadaceae</taxon>
        <taxon>Halomonas</taxon>
    </lineage>
</organism>
<reference evidence="3 4" key="1">
    <citation type="submission" date="2016-11" db="EMBL/GenBank/DDBJ databases">
        <authorList>
            <person name="Jaros S."/>
            <person name="Januszkiewicz K."/>
            <person name="Wedrychowicz H."/>
        </authorList>
    </citation>
    <scope>NUCLEOTIDE SEQUENCE [LARGE SCALE GENOMIC DNA]</scope>
    <source>
        <strain evidence="3 4">DSM 4740</strain>
    </source>
</reference>
<keyword evidence="1" id="KW-0472">Membrane</keyword>
<feature type="transmembrane region" description="Helical" evidence="1">
    <location>
        <begin position="44"/>
        <end position="63"/>
    </location>
</feature>
<dbReference type="Proteomes" id="UP000321726">
    <property type="component" value="Unassembled WGS sequence"/>
</dbReference>
<dbReference type="EMBL" id="FRCA01000001">
    <property type="protein sequence ID" value="SHL49752.1"/>
    <property type="molecule type" value="Genomic_DNA"/>
</dbReference>
<feature type="transmembrane region" description="Helical" evidence="1">
    <location>
        <begin position="75"/>
        <end position="96"/>
    </location>
</feature>
<keyword evidence="1" id="KW-0812">Transmembrane</keyword>
<gene>
    <name evidence="2" type="ORF">HCU01_00970</name>
    <name evidence="3" type="ORF">SAMN05660971_00754</name>
</gene>
<dbReference type="EMBL" id="BJXU01000004">
    <property type="protein sequence ID" value="GEN22148.1"/>
    <property type="molecule type" value="Genomic_DNA"/>
</dbReference>
<dbReference type="AlphaFoldDB" id="A0A1M7B454"/>